<feature type="transmembrane region" description="Helical" evidence="10">
    <location>
        <begin position="248"/>
        <end position="268"/>
    </location>
</feature>
<dbReference type="GO" id="GO:0005789">
    <property type="term" value="C:endoplasmic reticulum membrane"/>
    <property type="evidence" value="ECO:0007669"/>
    <property type="project" value="UniProtKB-SubCell"/>
</dbReference>
<feature type="transmembrane region" description="Helical" evidence="10">
    <location>
        <begin position="486"/>
        <end position="506"/>
    </location>
</feature>
<feature type="transmembrane region" description="Helical" evidence="10">
    <location>
        <begin position="171"/>
        <end position="188"/>
    </location>
</feature>
<dbReference type="Proteomes" id="UP000474640">
    <property type="component" value="Unassembled WGS sequence"/>
</dbReference>
<evidence type="ECO:0000256" key="8">
    <source>
        <dbReference type="ARBA" id="ARBA00044793"/>
    </source>
</evidence>
<feature type="region of interest" description="Disordered" evidence="11">
    <location>
        <begin position="1"/>
        <end position="24"/>
    </location>
</feature>
<keyword evidence="4 10" id="KW-0812">Transmembrane</keyword>
<organism evidence="12 13">
    <name type="scientific">Orbilia oligospora</name>
    <name type="common">Nematode-trapping fungus</name>
    <name type="synonym">Arthrobotrys oligospora</name>
    <dbReference type="NCBI Taxonomy" id="2813651"/>
    <lineage>
        <taxon>Eukaryota</taxon>
        <taxon>Fungi</taxon>
        <taxon>Dikarya</taxon>
        <taxon>Ascomycota</taxon>
        <taxon>Pezizomycotina</taxon>
        <taxon>Orbiliomycetes</taxon>
        <taxon>Orbiliales</taxon>
        <taxon>Orbiliaceae</taxon>
        <taxon>Orbilia</taxon>
    </lineage>
</organism>
<dbReference type="GO" id="GO:0006488">
    <property type="term" value="P:dolichol-linked oligosaccharide biosynthetic process"/>
    <property type="evidence" value="ECO:0007669"/>
    <property type="project" value="InterPro"/>
</dbReference>
<gene>
    <name evidence="12" type="primary">RFT1_1</name>
    <name evidence="12" type="ORF">TWF970_003905</name>
</gene>
<dbReference type="Pfam" id="PF04506">
    <property type="entry name" value="Rft-1"/>
    <property type="match status" value="1"/>
</dbReference>
<dbReference type="EMBL" id="JAABOJ010000020">
    <property type="protein sequence ID" value="KAF3279884.1"/>
    <property type="molecule type" value="Genomic_DNA"/>
</dbReference>
<comment type="subcellular location">
    <subcellularLocation>
        <location evidence="1 10">Endoplasmic reticulum membrane</location>
        <topology evidence="1 10">Multi-pass membrane protein</topology>
    </subcellularLocation>
</comment>
<comment type="caution">
    <text evidence="12">The sequence shown here is derived from an EMBL/GenBank/DDBJ whole genome shotgun (WGS) entry which is preliminary data.</text>
</comment>
<feature type="transmembrane region" description="Helical" evidence="10">
    <location>
        <begin position="135"/>
        <end position="159"/>
    </location>
</feature>
<feature type="transmembrane region" description="Helical" evidence="10">
    <location>
        <begin position="64"/>
        <end position="82"/>
    </location>
</feature>
<keyword evidence="10" id="KW-0813">Transport</keyword>
<feature type="transmembrane region" description="Helical" evidence="10">
    <location>
        <begin position="27"/>
        <end position="44"/>
    </location>
</feature>
<dbReference type="PANTHER" id="PTHR13117:SF5">
    <property type="entry name" value="PROTEIN RFT1 HOMOLOG"/>
    <property type="match status" value="1"/>
</dbReference>
<evidence type="ECO:0000256" key="1">
    <source>
        <dbReference type="ARBA" id="ARBA00004477"/>
    </source>
</evidence>
<feature type="compositionally biased region" description="Polar residues" evidence="11">
    <location>
        <begin position="1"/>
        <end position="10"/>
    </location>
</feature>
<evidence type="ECO:0000256" key="2">
    <source>
        <dbReference type="ARBA" id="ARBA00004922"/>
    </source>
</evidence>
<evidence type="ECO:0000256" key="3">
    <source>
        <dbReference type="ARBA" id="ARBA00010288"/>
    </source>
</evidence>
<evidence type="ECO:0000313" key="12">
    <source>
        <dbReference type="EMBL" id="KAF3279884.1"/>
    </source>
</evidence>
<evidence type="ECO:0000256" key="9">
    <source>
        <dbReference type="ARBA" id="ARBA00045912"/>
    </source>
</evidence>
<keyword evidence="5 10" id="KW-0256">Endoplasmic reticulum</keyword>
<accession>A0A7C8VFR2</accession>
<sequence length="594" mass="63987">MEPTGSTSADESPPGPSTTPAGSRKSLLNASAAGAAFLVLVQVLSRLLTFVMNQLLIRHLSPAILGQAAQLELYLMTILFFSRESLRMALQRQAEASEGTIDGAKDSDGMKSDHYKDKIIEGTTRGQAQTVVNSSYLAVPIGFMVIAALYLLQIGYTYVWPSAFGQASSGYFRLSMGIYAIASLLELLSEPGFAVAQQRLLYGLRVGCESMAVISNCAVTLAVTLLASKYVKSTVVEAEGGVEGDLETLPFAIGQVVFSLCLVVGYPLRLGKIAKLDGWSLLPKKIHSRTGHGYYLHQPTISVARTMWFQSIVKHLLTQGDSILVTRLATTYEQGIYALAANYGSLIARLLFKPIEETSRNLLSKLLNTDGIDDSKPGEKGNIKGGKDGSGGTKALTSESITEALTILHLILRFYIILSILIVTLGPTLAPLALRKVAGSRWADSPAAITLSNYCYYIPLLAINGITEAFVQSVATTQDLKRQSMWMLCFSGVFGASSWGFVKYLGLGADGLVWANCVNMGMRILWSVSFIRKYFARVGDGKRRPEVERIMPGRLLVTIAIGVGAIARRAVSERGVLADYVKGAGLAGVVGVVW</sequence>
<keyword evidence="7 10" id="KW-0472">Membrane</keyword>
<feature type="transmembrane region" description="Helical" evidence="10">
    <location>
        <begin position="552"/>
        <end position="571"/>
    </location>
</feature>
<proteinExistence type="inferred from homology"/>
<name>A0A7C8VFR2_ORBOL</name>
<comment type="similarity">
    <text evidence="3 10">Belongs to the RFT1 family.</text>
</comment>
<feature type="transmembrane region" description="Helical" evidence="10">
    <location>
        <begin position="414"/>
        <end position="434"/>
    </location>
</feature>
<evidence type="ECO:0000256" key="10">
    <source>
        <dbReference type="RuleBase" id="RU365067"/>
    </source>
</evidence>
<dbReference type="AlphaFoldDB" id="A0A7C8VFR2"/>
<dbReference type="PANTHER" id="PTHR13117">
    <property type="entry name" value="ENDOPLASMIC RETICULUM MULTISPAN TRANSMEMBRANE PROTEIN-RELATED"/>
    <property type="match status" value="1"/>
</dbReference>
<feature type="transmembrane region" description="Helical" evidence="10">
    <location>
        <begin position="454"/>
        <end position="474"/>
    </location>
</feature>
<reference evidence="12 13" key="1">
    <citation type="submission" date="2020-01" db="EMBL/GenBank/DDBJ databases">
        <authorList>
            <person name="Palmer J.M."/>
        </authorList>
    </citation>
    <scope>NUCLEOTIDE SEQUENCE [LARGE SCALE GENOMIC DNA]</scope>
    <source>
        <strain evidence="12 13">TWF970</strain>
    </source>
</reference>
<evidence type="ECO:0000256" key="11">
    <source>
        <dbReference type="SAM" id="MobiDB-lite"/>
    </source>
</evidence>
<feature type="transmembrane region" description="Helical" evidence="10">
    <location>
        <begin position="512"/>
        <end position="531"/>
    </location>
</feature>
<comment type="function">
    <text evidence="9 10">Intramembrane glycolipid transporter that operates in the biosynthetic pathway of dolichol-linked oligosaccharides, the glycan precursors employed in protein asparagine (N)-glycosylation. The sequential addition of sugars to dolichol pyrophosphate produces dolichol-linked oligosaccharides containing fourteen sugars, including two GlcNAcs, nine mannoses and three glucoses. Once assembled, the oligosaccharide is transferred from the lipid to nascent proteins by oligosaccharyltransferases. The assembly of dolichol-linked oligosaccharides begins on the cytosolic side of the endoplasmic reticulum membrane and finishes in its lumen. RFT1 could mediate the translocation of the cytosolically oriented intermediate DolPP-GlcNAc2Man5, produced by ALG11, into the ER lumen where dolichol-linked oligosaccharides assembly continues. However, the intramembrane lipid transporter activity could not be confirmed in vitro.</text>
</comment>
<keyword evidence="6 10" id="KW-1133">Transmembrane helix</keyword>
<evidence type="ECO:0000313" key="13">
    <source>
        <dbReference type="Proteomes" id="UP000474640"/>
    </source>
</evidence>
<evidence type="ECO:0000256" key="6">
    <source>
        <dbReference type="ARBA" id="ARBA00022989"/>
    </source>
</evidence>
<dbReference type="GO" id="GO:0034203">
    <property type="term" value="P:glycolipid translocation"/>
    <property type="evidence" value="ECO:0007669"/>
    <property type="project" value="TreeGrafter"/>
</dbReference>
<dbReference type="InterPro" id="IPR007594">
    <property type="entry name" value="RFT1"/>
</dbReference>
<evidence type="ECO:0000256" key="7">
    <source>
        <dbReference type="ARBA" id="ARBA00023136"/>
    </source>
</evidence>
<evidence type="ECO:0000256" key="5">
    <source>
        <dbReference type="ARBA" id="ARBA00022824"/>
    </source>
</evidence>
<feature type="transmembrane region" description="Helical" evidence="10">
    <location>
        <begin position="200"/>
        <end position="228"/>
    </location>
</feature>
<dbReference type="OrthoDB" id="9979195at2759"/>
<protein>
    <recommendedName>
        <fullName evidence="8 10">Man(5)GlcNAc(2)-PP-dolichol translocation protein RFT1</fullName>
    </recommendedName>
</protein>
<comment type="pathway">
    <text evidence="2">Protein modification; protein glycosylation.</text>
</comment>
<evidence type="ECO:0000256" key="4">
    <source>
        <dbReference type="ARBA" id="ARBA00022692"/>
    </source>
</evidence>